<organism evidence="2 3">
    <name type="scientific">Prauserella shujinwangii</name>
    <dbReference type="NCBI Taxonomy" id="1453103"/>
    <lineage>
        <taxon>Bacteria</taxon>
        <taxon>Bacillati</taxon>
        <taxon>Actinomycetota</taxon>
        <taxon>Actinomycetes</taxon>
        <taxon>Pseudonocardiales</taxon>
        <taxon>Pseudonocardiaceae</taxon>
        <taxon>Prauserella</taxon>
    </lineage>
</organism>
<dbReference type="InterPro" id="IPR007345">
    <property type="entry name" value="Polysacch_pyruvyl_Trfase"/>
</dbReference>
<dbReference type="PANTHER" id="PTHR36836:SF1">
    <property type="entry name" value="COLANIC ACID BIOSYNTHESIS PROTEIN WCAK"/>
    <property type="match status" value="1"/>
</dbReference>
<evidence type="ECO:0000313" key="2">
    <source>
        <dbReference type="EMBL" id="PRX47943.1"/>
    </source>
</evidence>
<keyword evidence="2" id="KW-0808">Transferase</keyword>
<dbReference type="OrthoDB" id="8444043at2"/>
<dbReference type="AlphaFoldDB" id="A0A2T0LVR7"/>
<keyword evidence="3" id="KW-1185">Reference proteome</keyword>
<dbReference type="PANTHER" id="PTHR36836">
    <property type="entry name" value="COLANIC ACID BIOSYNTHESIS PROTEIN WCAK"/>
    <property type="match status" value="1"/>
</dbReference>
<name>A0A2T0LVR7_9PSEU</name>
<dbReference type="RefSeq" id="WP_106179397.1">
    <property type="nucleotide sequence ID" value="NZ_PVNH01000005.1"/>
</dbReference>
<evidence type="ECO:0000313" key="3">
    <source>
        <dbReference type="Proteomes" id="UP000238362"/>
    </source>
</evidence>
<comment type="caution">
    <text evidence="2">The sequence shown here is derived from an EMBL/GenBank/DDBJ whole genome shotgun (WGS) entry which is preliminary data.</text>
</comment>
<dbReference type="GO" id="GO:0016740">
    <property type="term" value="F:transferase activity"/>
    <property type="evidence" value="ECO:0007669"/>
    <property type="project" value="UniProtKB-KW"/>
</dbReference>
<evidence type="ECO:0000259" key="1">
    <source>
        <dbReference type="Pfam" id="PF04230"/>
    </source>
</evidence>
<sequence>MTHPGSDGRRLYYLVATAGCPNYGDELIAAGWLRQLARTDPEADVWVDTQAPGPAAVLLGGEHPRVRFTDTLWRLCWEAPSDEPWRVSAWVQDAVHHPGLAPRWIHGIELLRRADVVHVIGGGYVSGVWPRHTGLLAGVVAAARLSGARTAMTGQGLCPVADGAAELLRALAARFDVVDVRDEPTAELLGVPASVDDAFLVIGPELYSDHLGDDRDVPEVMVCLQSDLAEVGTQRVASATLAMLRRWQVPPDRVCFAECIPRVDREVYTLLEPELPGARFLPFVDVWRSGLPVSPLQTWISTRFHPHLVAAAGGAPGVAMSVRPDFYDTKHRSLIEQGSGWTLLDVTDGTVPERPGTGGFDEGALEKFQRAKLRLAEEIYAPRD</sequence>
<gene>
    <name evidence="2" type="ORF">B0I33_105527</name>
</gene>
<accession>A0A2T0LVR7</accession>
<protein>
    <submittedName>
        <fullName evidence="2">Polysaccharide pyruvyl transferase WcaK-like protein</fullName>
    </submittedName>
</protein>
<dbReference type="Proteomes" id="UP000238362">
    <property type="component" value="Unassembled WGS sequence"/>
</dbReference>
<reference evidence="2 3" key="1">
    <citation type="submission" date="2018-03" db="EMBL/GenBank/DDBJ databases">
        <title>Genomic Encyclopedia of Type Strains, Phase III (KMG-III): the genomes of soil and plant-associated and newly described type strains.</title>
        <authorList>
            <person name="Whitman W."/>
        </authorList>
    </citation>
    <scope>NUCLEOTIDE SEQUENCE [LARGE SCALE GENOMIC DNA]</scope>
    <source>
        <strain evidence="2 3">CGMCC 4.7125</strain>
    </source>
</reference>
<dbReference type="Pfam" id="PF04230">
    <property type="entry name" value="PS_pyruv_trans"/>
    <property type="match status" value="1"/>
</dbReference>
<dbReference type="EMBL" id="PVNH01000005">
    <property type="protein sequence ID" value="PRX47943.1"/>
    <property type="molecule type" value="Genomic_DNA"/>
</dbReference>
<feature type="domain" description="Polysaccharide pyruvyl transferase" evidence="1">
    <location>
        <begin position="22"/>
        <end position="199"/>
    </location>
</feature>
<proteinExistence type="predicted"/>